<comment type="caution">
    <text evidence="1">The sequence shown here is derived from an EMBL/GenBank/DDBJ whole genome shotgun (WGS) entry which is preliminary data.</text>
</comment>
<dbReference type="Proteomes" id="UP001430804">
    <property type="component" value="Unassembled WGS sequence"/>
</dbReference>
<protein>
    <submittedName>
        <fullName evidence="1">Phage tail tape measure protein</fullName>
    </submittedName>
</protein>
<name>A0ABS6WTC0_9HYPH</name>
<organism evidence="1 2">
    <name type="scientific">Pseudohoeflea coraliihabitans</name>
    <dbReference type="NCBI Taxonomy" id="2860393"/>
    <lineage>
        <taxon>Bacteria</taxon>
        <taxon>Pseudomonadati</taxon>
        <taxon>Pseudomonadota</taxon>
        <taxon>Alphaproteobacteria</taxon>
        <taxon>Hyphomicrobiales</taxon>
        <taxon>Rhizobiaceae</taxon>
        <taxon>Pseudohoeflea</taxon>
    </lineage>
</organism>
<reference evidence="1" key="1">
    <citation type="submission" date="2021-07" db="EMBL/GenBank/DDBJ databases">
        <title>Pseudohoeflea marina sp. nov. a polyhydroxyalcanoate-producing bacterium.</title>
        <authorList>
            <person name="Zheng W."/>
            <person name="Yu S."/>
            <person name="Huang Y."/>
        </authorList>
    </citation>
    <scope>NUCLEOTIDE SEQUENCE</scope>
    <source>
        <strain evidence="1">DP4N28-3</strain>
    </source>
</reference>
<evidence type="ECO:0000313" key="2">
    <source>
        <dbReference type="Proteomes" id="UP001430804"/>
    </source>
</evidence>
<evidence type="ECO:0000313" key="1">
    <source>
        <dbReference type="EMBL" id="MBW3098667.1"/>
    </source>
</evidence>
<dbReference type="RefSeq" id="WP_219202991.1">
    <property type="nucleotide sequence ID" value="NZ_JAHWQX010000004.1"/>
</dbReference>
<dbReference type="EMBL" id="JAHWQX010000004">
    <property type="protein sequence ID" value="MBW3098667.1"/>
    <property type="molecule type" value="Genomic_DNA"/>
</dbReference>
<sequence>MADDESRWPDYDLEAVERGLGELEARADRFGAAITSALKSAIIEGRTLDDVLKSLGRTMSGIALDAGLAPLKDLVSQAASGLTANLTSGLTSSLTSGLGRIMPFAEGGVPGPLTPFAEGGVVDAPTFFPMAGGETGLMGEAGSEAILPLRRGSDGRLGVAAPGGQGDAVNVTFNITTPDAESFRRSEAQISAMLARSVARGNRLL</sequence>
<proteinExistence type="predicted"/>
<gene>
    <name evidence="1" type="ORF">KY465_15390</name>
</gene>
<keyword evidence="2" id="KW-1185">Reference proteome</keyword>
<accession>A0ABS6WTC0</accession>